<dbReference type="PANTHER" id="PTHR35091">
    <property type="entry name" value="FLAGELLAR PROTEIN FLIL"/>
    <property type="match status" value="1"/>
</dbReference>
<evidence type="ECO:0000256" key="6">
    <source>
        <dbReference type="ARBA" id="ARBA00022692"/>
    </source>
</evidence>
<proteinExistence type="inferred from homology"/>
<comment type="subcellular location">
    <subcellularLocation>
        <location evidence="10">Cell inner membrane</location>
    </subcellularLocation>
    <subcellularLocation>
        <location evidence="2">Cell membrane</location>
        <topology evidence="2">Single-pass membrane protein</topology>
    </subcellularLocation>
</comment>
<comment type="similarity">
    <text evidence="3 10">Belongs to the FliL family.</text>
</comment>
<evidence type="ECO:0000256" key="1">
    <source>
        <dbReference type="ARBA" id="ARBA00002254"/>
    </source>
</evidence>
<evidence type="ECO:0000256" key="5">
    <source>
        <dbReference type="ARBA" id="ARBA00022500"/>
    </source>
</evidence>
<dbReference type="InterPro" id="IPR005503">
    <property type="entry name" value="FliL"/>
</dbReference>
<evidence type="ECO:0000256" key="10">
    <source>
        <dbReference type="RuleBase" id="RU364125"/>
    </source>
</evidence>
<keyword evidence="13" id="KW-1185">Reference proteome</keyword>
<reference evidence="13" key="1">
    <citation type="submission" date="2020-01" db="EMBL/GenBank/DDBJ databases">
        <title>Sphingomonas sp. strain CSW-10.</title>
        <authorList>
            <person name="Chen W.-M."/>
        </authorList>
    </citation>
    <scope>NUCLEOTIDE SEQUENCE [LARGE SCALE GENOMIC DNA]</scope>
    <source>
        <strain evidence="13">FSY-8</strain>
    </source>
</reference>
<evidence type="ECO:0000256" key="3">
    <source>
        <dbReference type="ARBA" id="ARBA00008281"/>
    </source>
</evidence>
<evidence type="ECO:0000256" key="7">
    <source>
        <dbReference type="ARBA" id="ARBA00022779"/>
    </source>
</evidence>
<protein>
    <recommendedName>
        <fullName evidence="10">Flagellar protein FliL</fullName>
    </recommendedName>
</protein>
<comment type="caution">
    <text evidence="12">The sequence shown here is derived from an EMBL/GenBank/DDBJ whole genome shotgun (WGS) entry which is preliminary data.</text>
</comment>
<evidence type="ECO:0000256" key="9">
    <source>
        <dbReference type="ARBA" id="ARBA00023136"/>
    </source>
</evidence>
<keyword evidence="8 10" id="KW-1133">Transmembrane helix</keyword>
<evidence type="ECO:0000313" key="12">
    <source>
        <dbReference type="EMBL" id="NBC37515.1"/>
    </source>
</evidence>
<evidence type="ECO:0000256" key="11">
    <source>
        <dbReference type="SAM" id="MobiDB-lite"/>
    </source>
</evidence>
<feature type="compositionally biased region" description="Basic and acidic residues" evidence="11">
    <location>
        <begin position="80"/>
        <end position="89"/>
    </location>
</feature>
<name>A0ABW9XG38_9SPHN</name>
<evidence type="ECO:0000256" key="2">
    <source>
        <dbReference type="ARBA" id="ARBA00004162"/>
    </source>
</evidence>
<keyword evidence="4" id="KW-1003">Cell membrane</keyword>
<evidence type="ECO:0000256" key="8">
    <source>
        <dbReference type="ARBA" id="ARBA00022989"/>
    </source>
</evidence>
<dbReference type="Proteomes" id="UP000753724">
    <property type="component" value="Unassembled WGS sequence"/>
</dbReference>
<keyword evidence="10" id="KW-0997">Cell inner membrane</keyword>
<organism evidence="12 13">
    <name type="scientific">Novosphingobium ovatum</name>
    <dbReference type="NCBI Taxonomy" id="1908523"/>
    <lineage>
        <taxon>Bacteria</taxon>
        <taxon>Pseudomonadati</taxon>
        <taxon>Pseudomonadota</taxon>
        <taxon>Alphaproteobacteria</taxon>
        <taxon>Sphingomonadales</taxon>
        <taxon>Sphingomonadaceae</taxon>
        <taxon>Novosphingobium</taxon>
    </lineage>
</organism>
<keyword evidence="12" id="KW-0969">Cilium</keyword>
<keyword evidence="9 10" id="KW-0472">Membrane</keyword>
<keyword evidence="12" id="KW-0282">Flagellum</keyword>
<dbReference type="EMBL" id="JAAAPO010000005">
    <property type="protein sequence ID" value="NBC37515.1"/>
    <property type="molecule type" value="Genomic_DNA"/>
</dbReference>
<feature type="region of interest" description="Disordered" evidence="11">
    <location>
        <begin position="52"/>
        <end position="93"/>
    </location>
</feature>
<keyword evidence="12" id="KW-0966">Cell projection</keyword>
<sequence>MSKDKPETEDAPKKGKSPMMMILITAVLMLAVGGGGAFALVKMGVIGGGEAKTHEPDLPKLIKKGEEDPYAPKGEGGGHGGEEGAKEVEGEGGSPYKTTYFNFKDDFTSNLKESTALIQVSVACSTRRDGRVIMWLKKHELAMRSEILAVLADTPEEEIHSIEGKEKMRKRLTAAINHVLTEEEGFGGVDNVYFKSLIVQ</sequence>
<feature type="transmembrane region" description="Helical" evidence="10">
    <location>
        <begin position="20"/>
        <end position="41"/>
    </location>
</feature>
<gene>
    <name evidence="12" type="ORF">GTZ99_13245</name>
</gene>
<accession>A0ABW9XG38</accession>
<keyword evidence="5 10" id="KW-0145">Chemotaxis</keyword>
<dbReference type="PANTHER" id="PTHR35091:SF2">
    <property type="entry name" value="FLAGELLAR PROTEIN FLIL"/>
    <property type="match status" value="1"/>
</dbReference>
<feature type="compositionally biased region" description="Basic and acidic residues" evidence="11">
    <location>
        <begin position="52"/>
        <end position="67"/>
    </location>
</feature>
<evidence type="ECO:0000256" key="4">
    <source>
        <dbReference type="ARBA" id="ARBA00022475"/>
    </source>
</evidence>
<comment type="function">
    <text evidence="1 10">Controls the rotational direction of flagella during chemotaxis.</text>
</comment>
<keyword evidence="6 10" id="KW-0812">Transmembrane</keyword>
<keyword evidence="7 10" id="KW-0283">Flagellar rotation</keyword>
<dbReference type="RefSeq" id="WP_161719636.1">
    <property type="nucleotide sequence ID" value="NZ_JAAAPO010000005.1"/>
</dbReference>
<evidence type="ECO:0000313" key="13">
    <source>
        <dbReference type="Proteomes" id="UP000753724"/>
    </source>
</evidence>
<dbReference type="Pfam" id="PF03748">
    <property type="entry name" value="FliL"/>
    <property type="match status" value="1"/>
</dbReference>